<dbReference type="GO" id="GO:0016706">
    <property type="term" value="F:2-oxoglutarate-dependent dioxygenase activity"/>
    <property type="evidence" value="ECO:0000318"/>
    <property type="project" value="GO_Central"/>
</dbReference>
<dbReference type="AlphaFoldDB" id="B9RQA0"/>
<organism evidence="5 6">
    <name type="scientific">Ricinus communis</name>
    <name type="common">Castor bean</name>
    <dbReference type="NCBI Taxonomy" id="3988"/>
    <lineage>
        <taxon>Eukaryota</taxon>
        <taxon>Viridiplantae</taxon>
        <taxon>Streptophyta</taxon>
        <taxon>Embryophyta</taxon>
        <taxon>Tracheophyta</taxon>
        <taxon>Spermatophyta</taxon>
        <taxon>Magnoliopsida</taxon>
        <taxon>eudicotyledons</taxon>
        <taxon>Gunneridae</taxon>
        <taxon>Pentapetalae</taxon>
        <taxon>rosids</taxon>
        <taxon>fabids</taxon>
        <taxon>Malpighiales</taxon>
        <taxon>Euphorbiaceae</taxon>
        <taxon>Acalyphoideae</taxon>
        <taxon>Acalypheae</taxon>
        <taxon>Ricinus</taxon>
    </lineage>
</organism>
<proteinExistence type="predicted"/>
<accession>B9RQA0</accession>
<evidence type="ECO:0000259" key="4">
    <source>
        <dbReference type="Pfam" id="PF14226"/>
    </source>
</evidence>
<dbReference type="Pfam" id="PF03171">
    <property type="entry name" value="2OG-FeII_Oxy"/>
    <property type="match status" value="1"/>
</dbReference>
<evidence type="ECO:0000256" key="2">
    <source>
        <dbReference type="ARBA" id="ARBA00023004"/>
    </source>
</evidence>
<name>B9RQA0_RICCO</name>
<sequence>MSSETALSLPVIDFSSTELKPGTPVWETVKSQVRKAAEEYGCFEALVKNVPQELRKAMDAALEELFALPLEIKKLHLSDIPYHGYIGPSPSLPNHESIGFEAADNFDNVQSFTNILWPHGNLNFRFVILTSLWLIDGLEVQTKDGEWFNVKFSPHSFIVLIGESLSAWTNGRLHSPYHRVMIGGNKTRYSAILFAIPKEGYIVKAVEELVGEEH</sequence>
<dbReference type="GO" id="GO:0046872">
    <property type="term" value="F:metal ion binding"/>
    <property type="evidence" value="ECO:0007669"/>
    <property type="project" value="UniProtKB-KW"/>
</dbReference>
<evidence type="ECO:0000313" key="6">
    <source>
        <dbReference type="Proteomes" id="UP000008311"/>
    </source>
</evidence>
<dbReference type="Proteomes" id="UP000008311">
    <property type="component" value="Unassembled WGS sequence"/>
</dbReference>
<dbReference type="Gene3D" id="2.60.120.330">
    <property type="entry name" value="B-lactam Antibiotic, Isopenicillin N Synthase, Chain"/>
    <property type="match status" value="2"/>
</dbReference>
<evidence type="ECO:0000256" key="1">
    <source>
        <dbReference type="ARBA" id="ARBA00022723"/>
    </source>
</evidence>
<feature type="domain" description="Isopenicillin N synthase-like Fe(2+) 2OG dioxygenase" evidence="3">
    <location>
        <begin position="118"/>
        <end position="195"/>
    </location>
</feature>
<keyword evidence="6" id="KW-1185">Reference proteome</keyword>
<keyword evidence="1" id="KW-0479">Metal-binding</keyword>
<reference evidence="6" key="1">
    <citation type="journal article" date="2010" name="Nat. Biotechnol.">
        <title>Draft genome sequence of the oilseed species Ricinus communis.</title>
        <authorList>
            <person name="Chan A.P."/>
            <person name="Crabtree J."/>
            <person name="Zhao Q."/>
            <person name="Lorenzi H."/>
            <person name="Orvis J."/>
            <person name="Puiu D."/>
            <person name="Melake-Berhan A."/>
            <person name="Jones K.M."/>
            <person name="Redman J."/>
            <person name="Chen G."/>
            <person name="Cahoon E.B."/>
            <person name="Gedil M."/>
            <person name="Stanke M."/>
            <person name="Haas B.J."/>
            <person name="Wortman J.R."/>
            <person name="Fraser-Liggett C.M."/>
            <person name="Ravel J."/>
            <person name="Rabinowicz P.D."/>
        </authorList>
    </citation>
    <scope>NUCLEOTIDE SEQUENCE [LARGE SCALE GENOMIC DNA]</scope>
    <source>
        <strain evidence="6">cv. Hale</strain>
    </source>
</reference>
<dbReference type="InParanoid" id="B9RQA0"/>
<dbReference type="InterPro" id="IPR044861">
    <property type="entry name" value="IPNS-like_FE2OG_OXY"/>
</dbReference>
<gene>
    <name evidence="5" type="ORF">RCOM_1486980</name>
</gene>
<feature type="domain" description="Non-haem dioxygenase N-terminal" evidence="4">
    <location>
        <begin position="9"/>
        <end position="88"/>
    </location>
</feature>
<dbReference type="PANTHER" id="PTHR47990">
    <property type="entry name" value="2-OXOGLUTARATE (2OG) AND FE(II)-DEPENDENT OXYGENASE SUPERFAMILY PROTEIN-RELATED"/>
    <property type="match status" value="1"/>
</dbReference>
<dbReference type="Pfam" id="PF14226">
    <property type="entry name" value="DIOX_N"/>
    <property type="match status" value="1"/>
</dbReference>
<evidence type="ECO:0000259" key="3">
    <source>
        <dbReference type="Pfam" id="PF03171"/>
    </source>
</evidence>
<dbReference type="EMBL" id="EQ973801">
    <property type="protein sequence ID" value="EEF46339.1"/>
    <property type="molecule type" value="Genomic_DNA"/>
</dbReference>
<dbReference type="InterPro" id="IPR027443">
    <property type="entry name" value="IPNS-like_sf"/>
</dbReference>
<evidence type="ECO:0000313" key="5">
    <source>
        <dbReference type="EMBL" id="EEF46339.1"/>
    </source>
</evidence>
<dbReference type="InterPro" id="IPR050231">
    <property type="entry name" value="Iron_ascorbate_oxido_reductase"/>
</dbReference>
<protein>
    <recommendedName>
        <fullName evidence="7">Fe2OG dioxygenase domain-containing protein</fullName>
    </recommendedName>
</protein>
<dbReference type="eggNOG" id="KOG0143">
    <property type="taxonomic scope" value="Eukaryota"/>
</dbReference>
<keyword evidence="2" id="KW-0408">Iron</keyword>
<evidence type="ECO:0008006" key="7">
    <source>
        <dbReference type="Google" id="ProtNLM"/>
    </source>
</evidence>
<dbReference type="SUPFAM" id="SSF51197">
    <property type="entry name" value="Clavaminate synthase-like"/>
    <property type="match status" value="1"/>
</dbReference>
<dbReference type="InterPro" id="IPR026992">
    <property type="entry name" value="DIOX_N"/>
</dbReference>